<dbReference type="GO" id="GO:0046872">
    <property type="term" value="F:metal ion binding"/>
    <property type="evidence" value="ECO:0007669"/>
    <property type="project" value="UniProtKB-KW"/>
</dbReference>
<dbReference type="SUPFAM" id="SSF63380">
    <property type="entry name" value="Riboflavin synthase domain-like"/>
    <property type="match status" value="1"/>
</dbReference>
<dbReference type="GO" id="GO:0051537">
    <property type="term" value="F:2 iron, 2 sulfur cluster binding"/>
    <property type="evidence" value="ECO:0007669"/>
    <property type="project" value="UniProtKB-KW"/>
</dbReference>
<dbReference type="InterPro" id="IPR019480">
    <property type="entry name" value="Dihydroorotate_DH_Fe-S-bd"/>
</dbReference>
<dbReference type="Gene3D" id="3.40.50.80">
    <property type="entry name" value="Nucleotide-binding domain of ferredoxin-NADP reductase (FNR) module"/>
    <property type="match status" value="1"/>
</dbReference>
<dbReference type="InterPro" id="IPR039261">
    <property type="entry name" value="FNR_nucleotide-bd"/>
</dbReference>
<dbReference type="GO" id="GO:0006221">
    <property type="term" value="P:pyrimidine nucleotide biosynthetic process"/>
    <property type="evidence" value="ECO:0007669"/>
    <property type="project" value="InterPro"/>
</dbReference>
<gene>
    <name evidence="3" type="ORF">ENO47_01240</name>
</gene>
<dbReference type="InterPro" id="IPR050353">
    <property type="entry name" value="PyrK_electron_transfer"/>
</dbReference>
<feature type="binding site" evidence="1">
    <location>
        <position position="236"/>
    </location>
    <ligand>
        <name>[2Fe-2S] cluster</name>
        <dbReference type="ChEBI" id="CHEBI:190135"/>
    </ligand>
</feature>
<keyword evidence="1" id="KW-0408">Iron</keyword>
<evidence type="ECO:0000259" key="2">
    <source>
        <dbReference type="PROSITE" id="PS51384"/>
    </source>
</evidence>
<dbReference type="CDD" id="cd06221">
    <property type="entry name" value="sulfite_reductase_like"/>
    <property type="match status" value="1"/>
</dbReference>
<dbReference type="GO" id="GO:0016491">
    <property type="term" value="F:oxidoreductase activity"/>
    <property type="evidence" value="ECO:0007669"/>
    <property type="project" value="InterPro"/>
</dbReference>
<feature type="binding site" evidence="1">
    <location>
        <position position="244"/>
    </location>
    <ligand>
        <name>[2Fe-2S] cluster</name>
        <dbReference type="ChEBI" id="CHEBI:190135"/>
    </ligand>
</feature>
<sequence length="264" mass="30396">MVENPYRLKASRIIRVIKECEGVYTFHIATEEEAQFGQYNMLYAFGRGEAPITIASKGEGYLVHTVRAVGDVTRYIDSLREGDLLYWRGPYGNRWNLEEAYGKTLLILSGGLGLAATRWVFEEAMKRPIKRLIHLYGSKDYDSLLYKYLYKEWSLKADFRAIIGTSHPQWKGKTGLITDLLRELDIEKDSLVFICGPDPMVKACVSLLKEKGIEENRIYASLERHMKCSVGTCGHCMIGPYFVCKDGPIFRYDLIKEYFERKEV</sequence>
<reference evidence="3" key="1">
    <citation type="journal article" date="2020" name="mSystems">
        <title>Genome- and Community-Level Interaction Insights into Carbon Utilization and Element Cycling Functions of Hydrothermarchaeota in Hydrothermal Sediment.</title>
        <authorList>
            <person name="Zhou Z."/>
            <person name="Liu Y."/>
            <person name="Xu W."/>
            <person name="Pan J."/>
            <person name="Luo Z.H."/>
            <person name="Li M."/>
        </authorList>
    </citation>
    <scope>NUCLEOTIDE SEQUENCE [LARGE SCALE GENOMIC DNA]</scope>
    <source>
        <strain evidence="3">SpSt-132</strain>
    </source>
</reference>
<dbReference type="EMBL" id="DSFP01000022">
    <property type="protein sequence ID" value="HEW45286.1"/>
    <property type="molecule type" value="Genomic_DNA"/>
</dbReference>
<dbReference type="AlphaFoldDB" id="A0A7C2ZFL7"/>
<evidence type="ECO:0000313" key="3">
    <source>
        <dbReference type="EMBL" id="HEW45286.1"/>
    </source>
</evidence>
<comment type="cofactor">
    <cofactor evidence="1">
        <name>[2Fe-2S] cluster</name>
        <dbReference type="ChEBI" id="CHEBI:190135"/>
    </cofactor>
    <text evidence="1">Binds 1 [2Fe-2S] cluster per subunit.</text>
</comment>
<organism evidence="3">
    <name type="scientific">Hydrogenobacter sp</name>
    <dbReference type="NCBI Taxonomy" id="2152829"/>
    <lineage>
        <taxon>Bacteria</taxon>
        <taxon>Pseudomonadati</taxon>
        <taxon>Aquificota</taxon>
        <taxon>Aquificia</taxon>
        <taxon>Aquificales</taxon>
        <taxon>Aquificaceae</taxon>
        <taxon>Hydrogenobacter</taxon>
    </lineage>
</organism>
<proteinExistence type="predicted"/>
<dbReference type="SUPFAM" id="SSF52343">
    <property type="entry name" value="Ferredoxin reductase-like, C-terminal NADP-linked domain"/>
    <property type="match status" value="1"/>
</dbReference>
<evidence type="ECO:0000256" key="1">
    <source>
        <dbReference type="PIRSR" id="PIRSR006816-2"/>
    </source>
</evidence>
<dbReference type="Pfam" id="PF00175">
    <property type="entry name" value="NAD_binding_1"/>
    <property type="match status" value="1"/>
</dbReference>
<keyword evidence="1" id="KW-0001">2Fe-2S</keyword>
<dbReference type="PANTHER" id="PTHR43513">
    <property type="entry name" value="DIHYDROOROTATE DEHYDROGENASE B (NAD(+)), ELECTRON TRANSFER SUBUNIT"/>
    <property type="match status" value="1"/>
</dbReference>
<keyword evidence="1" id="KW-0479">Metal-binding</keyword>
<keyword evidence="1" id="KW-0411">Iron-sulfur</keyword>
<dbReference type="InterPro" id="IPR017927">
    <property type="entry name" value="FAD-bd_FR_type"/>
</dbReference>
<dbReference type="InterPro" id="IPR012165">
    <property type="entry name" value="Cyt_c3_hydrogenase_gsu"/>
</dbReference>
<protein>
    <submittedName>
        <fullName evidence="3">Ni/Fe hydrogenase subunit gamma</fullName>
    </submittedName>
</protein>
<feature type="domain" description="FAD-binding FR-type" evidence="2">
    <location>
        <begin position="3"/>
        <end position="97"/>
    </location>
</feature>
<dbReference type="PROSITE" id="PS51384">
    <property type="entry name" value="FAD_FR"/>
    <property type="match status" value="1"/>
</dbReference>
<dbReference type="InterPro" id="IPR017938">
    <property type="entry name" value="Riboflavin_synthase-like_b-brl"/>
</dbReference>
<dbReference type="Gene3D" id="2.40.30.10">
    <property type="entry name" value="Translation factors"/>
    <property type="match status" value="1"/>
</dbReference>
<name>A0A7C2ZFL7_9AQUI</name>
<dbReference type="PIRSF" id="PIRSF006816">
    <property type="entry name" value="Cyc3_hyd_g"/>
    <property type="match status" value="1"/>
</dbReference>
<feature type="binding site" evidence="1">
    <location>
        <position position="228"/>
    </location>
    <ligand>
        <name>[2Fe-2S] cluster</name>
        <dbReference type="ChEBI" id="CHEBI:190135"/>
    </ligand>
</feature>
<dbReference type="InterPro" id="IPR001433">
    <property type="entry name" value="OxRdtase_FAD/NAD-bd"/>
</dbReference>
<comment type="caution">
    <text evidence="3">The sequence shown here is derived from an EMBL/GenBank/DDBJ whole genome shotgun (WGS) entry which is preliminary data.</text>
</comment>
<dbReference type="GO" id="GO:0050660">
    <property type="term" value="F:flavin adenine dinucleotide binding"/>
    <property type="evidence" value="ECO:0007669"/>
    <property type="project" value="InterPro"/>
</dbReference>
<dbReference type="PANTHER" id="PTHR43513:SF3">
    <property type="entry name" value="DIHYDROOROTATE DEHYDROGENASE B (NAD(+)), ELECTRON TRANSFER SUBUNIT-RELATED"/>
    <property type="match status" value="1"/>
</dbReference>
<dbReference type="Pfam" id="PF10418">
    <property type="entry name" value="DHODB_Fe-S_bind"/>
    <property type="match status" value="1"/>
</dbReference>
<accession>A0A7C2ZFL7</accession>
<feature type="binding site" evidence="1">
    <location>
        <position position="233"/>
    </location>
    <ligand>
        <name>[2Fe-2S] cluster</name>
        <dbReference type="ChEBI" id="CHEBI:190135"/>
    </ligand>
</feature>